<evidence type="ECO:0000256" key="3">
    <source>
        <dbReference type="ARBA" id="ARBA00022692"/>
    </source>
</evidence>
<keyword evidence="2" id="KW-1003">Cell membrane</keyword>
<evidence type="ECO:0000256" key="6">
    <source>
        <dbReference type="SAM" id="Phobius"/>
    </source>
</evidence>
<comment type="caution">
    <text evidence="7">The sequence shown here is derived from an EMBL/GenBank/DDBJ whole genome shotgun (WGS) entry which is preliminary data.</text>
</comment>
<evidence type="ECO:0000313" key="7">
    <source>
        <dbReference type="EMBL" id="STX08765.1"/>
    </source>
</evidence>
<evidence type="ECO:0000256" key="5">
    <source>
        <dbReference type="ARBA" id="ARBA00023136"/>
    </source>
</evidence>
<dbReference type="OrthoDB" id="5638726at2"/>
<reference evidence="7 9" key="1">
    <citation type="submission" date="2018-06" db="EMBL/GenBank/DDBJ databases">
        <authorList>
            <consortium name="Pathogen Informatics"/>
            <person name="Doyle S."/>
        </authorList>
    </citation>
    <scope>NUCLEOTIDE SEQUENCE [LARGE SCALE GENOMIC DNA]</scope>
    <source>
        <strain evidence="7 9">NCTC10597</strain>
    </source>
</reference>
<comment type="subcellular location">
    <subcellularLocation>
        <location evidence="1">Cell membrane</location>
        <topology evidence="1">Multi-pass membrane protein</topology>
    </subcellularLocation>
</comment>
<dbReference type="GO" id="GO:0005886">
    <property type="term" value="C:plasma membrane"/>
    <property type="evidence" value="ECO:0007669"/>
    <property type="project" value="UniProtKB-SubCell"/>
</dbReference>
<feature type="transmembrane region" description="Helical" evidence="6">
    <location>
        <begin position="37"/>
        <end position="60"/>
    </location>
</feature>
<evidence type="ECO:0000256" key="2">
    <source>
        <dbReference type="ARBA" id="ARBA00022475"/>
    </source>
</evidence>
<feature type="transmembrane region" description="Helical" evidence="6">
    <location>
        <begin position="6"/>
        <end position="25"/>
    </location>
</feature>
<feature type="transmembrane region" description="Helical" evidence="6">
    <location>
        <begin position="178"/>
        <end position="199"/>
    </location>
</feature>
<dbReference type="GO" id="GO:0015171">
    <property type="term" value="F:amino acid transmembrane transporter activity"/>
    <property type="evidence" value="ECO:0007669"/>
    <property type="project" value="TreeGrafter"/>
</dbReference>
<name>A0A8B4Q8F4_9BACL</name>
<organism evidence="7 9">
    <name type="scientific">Kurthia zopfii</name>
    <dbReference type="NCBI Taxonomy" id="1650"/>
    <lineage>
        <taxon>Bacteria</taxon>
        <taxon>Bacillati</taxon>
        <taxon>Bacillota</taxon>
        <taxon>Bacilli</taxon>
        <taxon>Bacillales</taxon>
        <taxon>Caryophanaceae</taxon>
        <taxon>Kurthia</taxon>
    </lineage>
</organism>
<dbReference type="EMBL" id="SNZG01000015">
    <property type="protein sequence ID" value="TDR38628.1"/>
    <property type="molecule type" value="Genomic_DNA"/>
</dbReference>
<evidence type="ECO:0000256" key="1">
    <source>
        <dbReference type="ARBA" id="ARBA00004651"/>
    </source>
</evidence>
<protein>
    <submittedName>
        <fullName evidence="7">Arginine exporter protein ArgO</fullName>
    </submittedName>
    <submittedName>
        <fullName evidence="8">L-lysine exporter family protein LysE/ArgO</fullName>
    </submittedName>
</protein>
<keyword evidence="3 6" id="KW-0812">Transmembrane</keyword>
<evidence type="ECO:0000313" key="10">
    <source>
        <dbReference type="Proteomes" id="UP000294641"/>
    </source>
</evidence>
<dbReference type="Proteomes" id="UP000254330">
    <property type="component" value="Unassembled WGS sequence"/>
</dbReference>
<feature type="transmembrane region" description="Helical" evidence="6">
    <location>
        <begin position="146"/>
        <end position="166"/>
    </location>
</feature>
<gene>
    <name evidence="7" type="primary">argO</name>
    <name evidence="8" type="ORF">DFR61_1153</name>
    <name evidence="7" type="ORF">NCTC10597_00431</name>
</gene>
<dbReference type="PANTHER" id="PTHR30086">
    <property type="entry name" value="ARGININE EXPORTER PROTEIN ARGO"/>
    <property type="match status" value="1"/>
</dbReference>
<dbReference type="PANTHER" id="PTHR30086:SF20">
    <property type="entry name" value="ARGININE EXPORTER PROTEIN ARGO-RELATED"/>
    <property type="match status" value="1"/>
</dbReference>
<proteinExistence type="predicted"/>
<dbReference type="AlphaFoldDB" id="A0A8B4Q8F4"/>
<dbReference type="InterPro" id="IPR001123">
    <property type="entry name" value="LeuE-type"/>
</dbReference>
<evidence type="ECO:0000256" key="4">
    <source>
        <dbReference type="ARBA" id="ARBA00022989"/>
    </source>
</evidence>
<evidence type="ECO:0000313" key="9">
    <source>
        <dbReference type="Proteomes" id="UP000254330"/>
    </source>
</evidence>
<dbReference type="EMBL" id="UGNP01000001">
    <property type="protein sequence ID" value="STX08765.1"/>
    <property type="molecule type" value="Genomic_DNA"/>
</dbReference>
<dbReference type="Proteomes" id="UP000294641">
    <property type="component" value="Unassembled WGS sequence"/>
</dbReference>
<dbReference type="RefSeq" id="WP_109349482.1">
    <property type="nucleotide sequence ID" value="NZ_BJUE01000041.1"/>
</dbReference>
<feature type="transmembrane region" description="Helical" evidence="6">
    <location>
        <begin position="66"/>
        <end position="87"/>
    </location>
</feature>
<reference evidence="8 10" key="2">
    <citation type="submission" date="2019-03" db="EMBL/GenBank/DDBJ databases">
        <title>Genomic Encyclopedia of Type Strains, Phase IV (KMG-IV): sequencing the most valuable type-strain genomes for metagenomic binning, comparative biology and taxonomic classification.</title>
        <authorList>
            <person name="Goeker M."/>
        </authorList>
    </citation>
    <scope>NUCLEOTIDE SEQUENCE [LARGE SCALE GENOMIC DNA]</scope>
    <source>
        <strain evidence="8 10">DSM 20580</strain>
    </source>
</reference>
<keyword evidence="10" id="KW-1185">Reference proteome</keyword>
<keyword evidence="4 6" id="KW-1133">Transmembrane helix</keyword>
<keyword evidence="5 6" id="KW-0472">Membrane</keyword>
<evidence type="ECO:0000313" key="8">
    <source>
        <dbReference type="EMBL" id="TDR38628.1"/>
    </source>
</evidence>
<dbReference type="Pfam" id="PF01810">
    <property type="entry name" value="LysE"/>
    <property type="match status" value="1"/>
</dbReference>
<sequence>MNEIVRGALISGSLIVAIGAQNVFVLKQGLLKNNIFWVALTCFLCDFILMTLGILGVGSIISSNEIATVILAVAGGLFLLFYGFKSFRSSWLATSSLEIQSDSKKTPIYKTIAVTLAITLLNPHVYLDTLVVIGGVAGTLAWDAKLQFLIGTLLASFIWFFALGYGSRWLIPFFKKPSAWRILDFFIGCVMFLIAYQLLKFAAQTSV</sequence>
<accession>A0A8B4Q8F4</accession>
<feature type="transmembrane region" description="Helical" evidence="6">
    <location>
        <begin position="108"/>
        <end position="126"/>
    </location>
</feature>